<evidence type="ECO:0000313" key="1">
    <source>
        <dbReference type="EMBL" id="RNA43026.1"/>
    </source>
</evidence>
<organism evidence="1 2">
    <name type="scientific">Brachionus plicatilis</name>
    <name type="common">Marine rotifer</name>
    <name type="synonym">Brachionus muelleri</name>
    <dbReference type="NCBI Taxonomy" id="10195"/>
    <lineage>
        <taxon>Eukaryota</taxon>
        <taxon>Metazoa</taxon>
        <taxon>Spiralia</taxon>
        <taxon>Gnathifera</taxon>
        <taxon>Rotifera</taxon>
        <taxon>Eurotatoria</taxon>
        <taxon>Monogononta</taxon>
        <taxon>Pseudotrocha</taxon>
        <taxon>Ploima</taxon>
        <taxon>Brachionidae</taxon>
        <taxon>Brachionus</taxon>
    </lineage>
</organism>
<comment type="caution">
    <text evidence="1">The sequence shown here is derived from an EMBL/GenBank/DDBJ whole genome shotgun (WGS) entry which is preliminary data.</text>
</comment>
<reference evidence="1 2" key="1">
    <citation type="journal article" date="2018" name="Sci. Rep.">
        <title>Genomic signatures of local adaptation to the degree of environmental predictability in rotifers.</title>
        <authorList>
            <person name="Franch-Gras L."/>
            <person name="Hahn C."/>
            <person name="Garcia-Roger E.M."/>
            <person name="Carmona M.J."/>
            <person name="Serra M."/>
            <person name="Gomez A."/>
        </authorList>
    </citation>
    <scope>NUCLEOTIDE SEQUENCE [LARGE SCALE GENOMIC DNA]</scope>
    <source>
        <strain evidence="1">HYR1</strain>
    </source>
</reference>
<evidence type="ECO:0000313" key="2">
    <source>
        <dbReference type="Proteomes" id="UP000276133"/>
    </source>
</evidence>
<gene>
    <name evidence="1" type="ORF">BpHYR1_008539</name>
</gene>
<protein>
    <submittedName>
        <fullName evidence="1">Uncharacterized protein</fullName>
    </submittedName>
</protein>
<proteinExistence type="predicted"/>
<dbReference type="AlphaFoldDB" id="A0A3M7T4Q1"/>
<sequence>MGDLFYFIFCLFDQTRNPITMLFEKAYQRLVQGFKKKLNLYQQIIDLIRIILFVFNNSSSILQTIQLNTFNIVYGSFRKISVLVFFCFLKSVKPRK</sequence>
<keyword evidence="2" id="KW-1185">Reference proteome</keyword>
<dbReference type="EMBL" id="REGN01000289">
    <property type="protein sequence ID" value="RNA43026.1"/>
    <property type="molecule type" value="Genomic_DNA"/>
</dbReference>
<name>A0A3M7T4Q1_BRAPC</name>
<dbReference type="Proteomes" id="UP000276133">
    <property type="component" value="Unassembled WGS sequence"/>
</dbReference>
<accession>A0A3M7T4Q1</accession>